<dbReference type="AlphaFoldDB" id="A0A1Q9D739"/>
<reference evidence="2 3" key="1">
    <citation type="submission" date="2016-02" db="EMBL/GenBank/DDBJ databases">
        <title>Genome analysis of coral dinoflagellate symbionts highlights evolutionary adaptations to a symbiotic lifestyle.</title>
        <authorList>
            <person name="Aranda M."/>
            <person name="Li Y."/>
            <person name="Liew Y.J."/>
            <person name="Baumgarten S."/>
            <person name="Simakov O."/>
            <person name="Wilson M."/>
            <person name="Piel J."/>
            <person name="Ashoor H."/>
            <person name="Bougouffa S."/>
            <person name="Bajic V.B."/>
            <person name="Ryu T."/>
            <person name="Ravasi T."/>
            <person name="Bayer T."/>
            <person name="Micklem G."/>
            <person name="Kim H."/>
            <person name="Bhak J."/>
            <person name="Lajeunesse T.C."/>
            <person name="Voolstra C.R."/>
        </authorList>
    </citation>
    <scope>NUCLEOTIDE SEQUENCE [LARGE SCALE GENOMIC DNA]</scope>
    <source>
        <strain evidence="2 3">CCMP2467</strain>
    </source>
</reference>
<comment type="caution">
    <text evidence="2">The sequence shown here is derived from an EMBL/GenBank/DDBJ whole genome shotgun (WGS) entry which is preliminary data.</text>
</comment>
<protein>
    <submittedName>
        <fullName evidence="2">Uncharacterized protein</fullName>
    </submittedName>
</protein>
<keyword evidence="1" id="KW-1133">Transmembrane helix</keyword>
<organism evidence="2 3">
    <name type="scientific">Symbiodinium microadriaticum</name>
    <name type="common">Dinoflagellate</name>
    <name type="synonym">Zooxanthella microadriatica</name>
    <dbReference type="NCBI Taxonomy" id="2951"/>
    <lineage>
        <taxon>Eukaryota</taxon>
        <taxon>Sar</taxon>
        <taxon>Alveolata</taxon>
        <taxon>Dinophyceae</taxon>
        <taxon>Suessiales</taxon>
        <taxon>Symbiodiniaceae</taxon>
        <taxon>Symbiodinium</taxon>
    </lineage>
</organism>
<keyword evidence="3" id="KW-1185">Reference proteome</keyword>
<dbReference type="Proteomes" id="UP000186817">
    <property type="component" value="Unassembled WGS sequence"/>
</dbReference>
<name>A0A1Q9D739_SYMMI</name>
<keyword evidence="1" id="KW-0812">Transmembrane</keyword>
<gene>
    <name evidence="2" type="ORF">AK812_SmicGene27362</name>
</gene>
<evidence type="ECO:0000256" key="1">
    <source>
        <dbReference type="SAM" id="Phobius"/>
    </source>
</evidence>
<evidence type="ECO:0000313" key="2">
    <source>
        <dbReference type="EMBL" id="OLP91001.1"/>
    </source>
</evidence>
<keyword evidence="1" id="KW-0472">Membrane</keyword>
<dbReference type="EMBL" id="LSRX01000684">
    <property type="protein sequence ID" value="OLP91001.1"/>
    <property type="molecule type" value="Genomic_DNA"/>
</dbReference>
<sequence length="99" mass="11275">MSLVSARRKWLEDWTNENQEWYLKDAEGKSNSAAPCEAAVGKEIAVKPPWPILILWLPIVSIVVPFWGYPFRYAPGPGNLRLVFEERTSRDGTVNEVCI</sequence>
<proteinExistence type="predicted"/>
<feature type="transmembrane region" description="Helical" evidence="1">
    <location>
        <begin position="50"/>
        <end position="69"/>
    </location>
</feature>
<evidence type="ECO:0000313" key="3">
    <source>
        <dbReference type="Proteomes" id="UP000186817"/>
    </source>
</evidence>
<accession>A0A1Q9D739</accession>